<evidence type="ECO:0000259" key="1">
    <source>
        <dbReference type="Pfam" id="PF20729"/>
    </source>
</evidence>
<dbReference type="InterPro" id="IPR021109">
    <property type="entry name" value="Peptidase_aspartic_dom_sf"/>
</dbReference>
<proteinExistence type="predicted"/>
<dbReference type="Pfam" id="PF20729">
    <property type="entry name" value="PE-PGRS_C"/>
    <property type="match status" value="1"/>
</dbReference>
<organism evidence="2 3">
    <name type="scientific">Nakamurella flava</name>
    <dbReference type="NCBI Taxonomy" id="2576308"/>
    <lineage>
        <taxon>Bacteria</taxon>
        <taxon>Bacillati</taxon>
        <taxon>Actinomycetota</taxon>
        <taxon>Actinomycetes</taxon>
        <taxon>Nakamurellales</taxon>
        <taxon>Nakamurellaceae</taxon>
        <taxon>Nakamurella</taxon>
    </lineage>
</organism>
<comment type="caution">
    <text evidence="2">The sequence shown here is derived from an EMBL/GenBank/DDBJ whole genome shotgun (WGS) entry which is preliminary data.</text>
</comment>
<dbReference type="EMBL" id="SZZH01000003">
    <property type="protein sequence ID" value="TKV58766.1"/>
    <property type="molecule type" value="Genomic_DNA"/>
</dbReference>
<protein>
    <recommendedName>
        <fullName evidence="1">PE cleavage protein A C-terminal domain-containing protein</fullName>
    </recommendedName>
</protein>
<dbReference type="GO" id="GO:0004190">
    <property type="term" value="F:aspartic-type endopeptidase activity"/>
    <property type="evidence" value="ECO:0007669"/>
    <property type="project" value="InterPro"/>
</dbReference>
<dbReference type="RefSeq" id="WP_137450425.1">
    <property type="nucleotide sequence ID" value="NZ_SZZH01000003.1"/>
</dbReference>
<sequence>MSIPVQTVAGPQDQPFLTTQISVGGGAPATVWLDTGSSGLIMDPSALGPDVTQGTQTQTSEYESGNMVSAISTATVSLGGATTSSPITIGVRDDSASTFQFPAGTVGIMGIATANADSFSGQALFAPQLQLPAPLNAGSTLQAAPVGQTGTWTLGPVTPPSGATSVALAALSGGSTGAPAGYPALERGVPLCWTVGSTGPVCGPTDIDAGSPSAILTGDQFAGLAGSGKLIGAGTAVTVGVQGGPTVWSFTSGSSYADDTVGWVGTGLGANQFNTGLGFLIGRTVAWNYPAAQVWIGPQA</sequence>
<keyword evidence="3" id="KW-1185">Reference proteome</keyword>
<dbReference type="InterPro" id="IPR048054">
    <property type="entry name" value="PecA_C"/>
</dbReference>
<name>A0A4U6QFH1_9ACTN</name>
<feature type="domain" description="PE cleavage protein A C-terminal" evidence="1">
    <location>
        <begin position="14"/>
        <end position="258"/>
    </location>
</feature>
<gene>
    <name evidence="2" type="ORF">FDO65_14725</name>
</gene>
<evidence type="ECO:0000313" key="3">
    <source>
        <dbReference type="Proteomes" id="UP000306985"/>
    </source>
</evidence>
<dbReference type="AlphaFoldDB" id="A0A4U6QFH1"/>
<evidence type="ECO:0000313" key="2">
    <source>
        <dbReference type="EMBL" id="TKV58766.1"/>
    </source>
</evidence>
<dbReference type="Gene3D" id="2.40.70.10">
    <property type="entry name" value="Acid Proteases"/>
    <property type="match status" value="1"/>
</dbReference>
<accession>A0A4U6QFH1</accession>
<dbReference type="SUPFAM" id="SSF50630">
    <property type="entry name" value="Acid proteases"/>
    <property type="match status" value="1"/>
</dbReference>
<reference evidence="2 3" key="1">
    <citation type="submission" date="2019-05" db="EMBL/GenBank/DDBJ databases">
        <title>Nakamurella sp. N5BH11, whole genome shotgun sequence.</title>
        <authorList>
            <person name="Tuo L."/>
        </authorList>
    </citation>
    <scope>NUCLEOTIDE SEQUENCE [LARGE SCALE GENOMIC DNA]</scope>
    <source>
        <strain evidence="2 3">N5BH11</strain>
    </source>
</reference>
<dbReference type="Proteomes" id="UP000306985">
    <property type="component" value="Unassembled WGS sequence"/>
</dbReference>
<dbReference type="OrthoDB" id="5190013at2"/>